<name>A0A6A6STF0_9PLEO</name>
<dbReference type="OrthoDB" id="5125733at2759"/>
<dbReference type="Proteomes" id="UP000799324">
    <property type="component" value="Unassembled WGS sequence"/>
</dbReference>
<gene>
    <name evidence="2" type="ORF">K491DRAFT_200336</name>
</gene>
<reference evidence="2" key="1">
    <citation type="journal article" date="2020" name="Stud. Mycol.">
        <title>101 Dothideomycetes genomes: a test case for predicting lifestyles and emergence of pathogens.</title>
        <authorList>
            <person name="Haridas S."/>
            <person name="Albert R."/>
            <person name="Binder M."/>
            <person name="Bloem J."/>
            <person name="Labutti K."/>
            <person name="Salamov A."/>
            <person name="Andreopoulos B."/>
            <person name="Baker S."/>
            <person name="Barry K."/>
            <person name="Bills G."/>
            <person name="Bluhm B."/>
            <person name="Cannon C."/>
            <person name="Castanera R."/>
            <person name="Culley D."/>
            <person name="Daum C."/>
            <person name="Ezra D."/>
            <person name="Gonzalez J."/>
            <person name="Henrissat B."/>
            <person name="Kuo A."/>
            <person name="Liang C."/>
            <person name="Lipzen A."/>
            <person name="Lutzoni F."/>
            <person name="Magnuson J."/>
            <person name="Mondo S."/>
            <person name="Nolan M."/>
            <person name="Ohm R."/>
            <person name="Pangilinan J."/>
            <person name="Park H.-J."/>
            <person name="Ramirez L."/>
            <person name="Alfaro M."/>
            <person name="Sun H."/>
            <person name="Tritt A."/>
            <person name="Yoshinaga Y."/>
            <person name="Zwiers L.-H."/>
            <person name="Turgeon B."/>
            <person name="Goodwin S."/>
            <person name="Spatafora J."/>
            <person name="Crous P."/>
            <person name="Grigoriev I."/>
        </authorList>
    </citation>
    <scope>NUCLEOTIDE SEQUENCE</scope>
    <source>
        <strain evidence="2">CBS 122681</strain>
    </source>
</reference>
<sequence>MLSDEAFLETPTGSNSVTYARAESIAGSLRCISLPGTNVSCTVNHTSLPPFAWRVYSPVLDTWDQDRFAPLMYARVALQNVTQPRESAHPLPSRVLDLGGYLSDSDVRLMEPPNGMAAHYITLSYRWGTSRNMTTTKANRLQYLNRIHETDMPKVFQDAVFVCRSLKIRYLWIDSLCIIQDDLLDWKAQSKLMGDIYHNAFCTIAAHSAQDDGEGFLRRALTWPDSVTFHDSDGRFNEFSPNRDFFHEVNRLSPLSERGWVLQERLLSKQTLHFVARHILLETTAAFQGLNIAQGKRFSIRGPEDQQRRSFSALNPSPDTQRVEWLLASEFYSHCHLTYVSDKLPAIAGIVSRLQGVLPRAHICGLWEGYIREGLLWARDRALPMSRPDTQRAPSWSWAALDGPIVYIFKDRDILFTDYYIEEPQCSQANNSTLDGSSLCLDASVSLQIYGIMRPLPALQPYDKGIDLGKRRNLLVGLENSYRQTSSWKGRPGNFEFFGVSELLHVANNLPWGPRGCVILDEDCKKETQQHLDFVPVALLGSVGFGRVCVGLVVTCSGTDKATYQRVGLGCIVSFDKTDAAYIPWPKEIADSDRRMITVV</sequence>
<dbReference type="InterPro" id="IPR010730">
    <property type="entry name" value="HET"/>
</dbReference>
<protein>
    <submittedName>
        <fullName evidence="2">HET-domain-containing protein</fullName>
    </submittedName>
</protein>
<dbReference type="PANTHER" id="PTHR33112:SF8">
    <property type="entry name" value="HETEROKARYON INCOMPATIBILITY DOMAIN-CONTAINING PROTEIN"/>
    <property type="match status" value="1"/>
</dbReference>
<dbReference type="EMBL" id="MU004491">
    <property type="protein sequence ID" value="KAF2649464.1"/>
    <property type="molecule type" value="Genomic_DNA"/>
</dbReference>
<keyword evidence="3" id="KW-1185">Reference proteome</keyword>
<evidence type="ECO:0000313" key="3">
    <source>
        <dbReference type="Proteomes" id="UP000799324"/>
    </source>
</evidence>
<organism evidence="2 3">
    <name type="scientific">Lophiostoma macrostomum CBS 122681</name>
    <dbReference type="NCBI Taxonomy" id="1314788"/>
    <lineage>
        <taxon>Eukaryota</taxon>
        <taxon>Fungi</taxon>
        <taxon>Dikarya</taxon>
        <taxon>Ascomycota</taxon>
        <taxon>Pezizomycotina</taxon>
        <taxon>Dothideomycetes</taxon>
        <taxon>Pleosporomycetidae</taxon>
        <taxon>Pleosporales</taxon>
        <taxon>Lophiostomataceae</taxon>
        <taxon>Lophiostoma</taxon>
    </lineage>
</organism>
<feature type="domain" description="Heterokaryon incompatibility" evidence="1">
    <location>
        <begin position="120"/>
        <end position="264"/>
    </location>
</feature>
<dbReference type="Pfam" id="PF06985">
    <property type="entry name" value="HET"/>
    <property type="match status" value="1"/>
</dbReference>
<evidence type="ECO:0000313" key="2">
    <source>
        <dbReference type="EMBL" id="KAF2649464.1"/>
    </source>
</evidence>
<proteinExistence type="predicted"/>
<dbReference type="PANTHER" id="PTHR33112">
    <property type="entry name" value="DOMAIN PROTEIN, PUTATIVE-RELATED"/>
    <property type="match status" value="1"/>
</dbReference>
<dbReference type="AlphaFoldDB" id="A0A6A6STF0"/>
<accession>A0A6A6STF0</accession>
<evidence type="ECO:0000259" key="1">
    <source>
        <dbReference type="Pfam" id="PF06985"/>
    </source>
</evidence>